<reference evidence="4" key="1">
    <citation type="journal article" date="2020" name="Stud. Mycol.">
        <title>101 Dothideomycetes genomes: a test case for predicting lifestyles and emergence of pathogens.</title>
        <authorList>
            <person name="Haridas S."/>
            <person name="Albert R."/>
            <person name="Binder M."/>
            <person name="Bloem J."/>
            <person name="Labutti K."/>
            <person name="Salamov A."/>
            <person name="Andreopoulos B."/>
            <person name="Baker S."/>
            <person name="Barry K."/>
            <person name="Bills G."/>
            <person name="Bluhm B."/>
            <person name="Cannon C."/>
            <person name="Castanera R."/>
            <person name="Culley D."/>
            <person name="Daum C."/>
            <person name="Ezra D."/>
            <person name="Gonzalez J."/>
            <person name="Henrissat B."/>
            <person name="Kuo A."/>
            <person name="Liang C."/>
            <person name="Lipzen A."/>
            <person name="Lutzoni F."/>
            <person name="Magnuson J."/>
            <person name="Mondo S."/>
            <person name="Nolan M."/>
            <person name="Ohm R."/>
            <person name="Pangilinan J."/>
            <person name="Park H.-J."/>
            <person name="Ramirez L."/>
            <person name="Alfaro M."/>
            <person name="Sun H."/>
            <person name="Tritt A."/>
            <person name="Yoshinaga Y."/>
            <person name="Zwiers L.-H."/>
            <person name="Turgeon B."/>
            <person name="Goodwin S."/>
            <person name="Spatafora J."/>
            <person name="Crous P."/>
            <person name="Grigoriev I."/>
        </authorList>
    </citation>
    <scope>NUCLEOTIDE SEQUENCE</scope>
    <source>
        <strain evidence="4">CBS 175.79</strain>
    </source>
</reference>
<dbReference type="PANTHER" id="PTHR31836:SF28">
    <property type="entry name" value="SRCR DOMAIN-CONTAINING PROTEIN-RELATED"/>
    <property type="match status" value="1"/>
</dbReference>
<dbReference type="OrthoDB" id="406505at2759"/>
<dbReference type="Gene3D" id="2.40.40.10">
    <property type="entry name" value="RlpA-like domain"/>
    <property type="match status" value="1"/>
</dbReference>
<organism evidence="4 5">
    <name type="scientific">Aaosphaeria arxii CBS 175.79</name>
    <dbReference type="NCBI Taxonomy" id="1450172"/>
    <lineage>
        <taxon>Eukaryota</taxon>
        <taxon>Fungi</taxon>
        <taxon>Dikarya</taxon>
        <taxon>Ascomycota</taxon>
        <taxon>Pezizomycotina</taxon>
        <taxon>Dothideomycetes</taxon>
        <taxon>Pleosporomycetidae</taxon>
        <taxon>Pleosporales</taxon>
        <taxon>Pleosporales incertae sedis</taxon>
        <taxon>Aaosphaeria</taxon>
    </lineage>
</organism>
<dbReference type="InterPro" id="IPR051477">
    <property type="entry name" value="Expansin_CellWall"/>
</dbReference>
<feature type="compositionally biased region" description="Low complexity" evidence="2">
    <location>
        <begin position="71"/>
        <end position="83"/>
    </location>
</feature>
<feature type="signal peptide" evidence="3">
    <location>
        <begin position="1"/>
        <end position="18"/>
    </location>
</feature>
<dbReference type="GeneID" id="54285056"/>
<sequence length="263" mass="27256">MKTCTALSALLFGSIAAAIPLRQRDLVTKTEVVVETIVVYTTVYDEAPVPEATSTPGLFFEKPHSTEAVPSSTSVYVAPSSSAAPPPPAPKVEEPSSVYTPPPAPTTTEAPPAPKVEAPTSVYTPPPAAPSSAAPVSSAAPEKPVAPIKAPTGNSHSGDITIYDNTGAAGACGKPLTDGDMIVALAKGAWGESTYDVMTGESTNPWCGKTITVEYNGNSIQAQIMDMCPGCSGEYDIDLSVAAWKALTGSDEKTRYQATWYES</sequence>
<dbReference type="EMBL" id="ML978068">
    <property type="protein sequence ID" value="KAF2018160.1"/>
    <property type="molecule type" value="Genomic_DNA"/>
</dbReference>
<dbReference type="SUPFAM" id="SSF50685">
    <property type="entry name" value="Barwin-like endoglucanases"/>
    <property type="match status" value="1"/>
</dbReference>
<evidence type="ECO:0000313" key="5">
    <source>
        <dbReference type="Proteomes" id="UP000799778"/>
    </source>
</evidence>
<dbReference type="Proteomes" id="UP000799778">
    <property type="component" value="Unassembled WGS sequence"/>
</dbReference>
<evidence type="ECO:0008006" key="6">
    <source>
        <dbReference type="Google" id="ProtNLM"/>
    </source>
</evidence>
<dbReference type="RefSeq" id="XP_033386499.1">
    <property type="nucleotide sequence ID" value="XM_033527659.1"/>
</dbReference>
<name>A0A6A5XZZ5_9PLEO</name>
<dbReference type="InterPro" id="IPR036908">
    <property type="entry name" value="RlpA-like_sf"/>
</dbReference>
<evidence type="ECO:0000256" key="2">
    <source>
        <dbReference type="SAM" id="MobiDB-lite"/>
    </source>
</evidence>
<dbReference type="PANTHER" id="PTHR31836">
    <property type="match status" value="1"/>
</dbReference>
<protein>
    <recommendedName>
        <fullName evidence="6">RlpA-like protein double-psi beta-barrel domain-containing protein</fullName>
    </recommendedName>
</protein>
<evidence type="ECO:0000313" key="4">
    <source>
        <dbReference type="EMBL" id="KAF2018160.1"/>
    </source>
</evidence>
<keyword evidence="5" id="KW-1185">Reference proteome</keyword>
<gene>
    <name evidence="4" type="ORF">BU24DRAFT_421160</name>
</gene>
<feature type="region of interest" description="Disordered" evidence="2">
    <location>
        <begin position="71"/>
        <end position="156"/>
    </location>
</feature>
<feature type="compositionally biased region" description="Low complexity" evidence="2">
    <location>
        <begin position="130"/>
        <end position="147"/>
    </location>
</feature>
<feature type="chain" id="PRO_5025395787" description="RlpA-like protein double-psi beta-barrel domain-containing protein" evidence="3">
    <location>
        <begin position="19"/>
        <end position="263"/>
    </location>
</feature>
<keyword evidence="1 3" id="KW-0732">Signal</keyword>
<dbReference type="CDD" id="cd22191">
    <property type="entry name" value="DPBB_RlpA_EXP_N-like"/>
    <property type="match status" value="1"/>
</dbReference>
<proteinExistence type="predicted"/>
<accession>A0A6A5XZZ5</accession>
<feature type="compositionally biased region" description="Low complexity" evidence="2">
    <location>
        <begin position="106"/>
        <end position="123"/>
    </location>
</feature>
<evidence type="ECO:0000256" key="3">
    <source>
        <dbReference type="SAM" id="SignalP"/>
    </source>
</evidence>
<dbReference type="AlphaFoldDB" id="A0A6A5XZZ5"/>
<evidence type="ECO:0000256" key="1">
    <source>
        <dbReference type="ARBA" id="ARBA00022729"/>
    </source>
</evidence>